<accession>A0A378PEP7</accession>
<keyword evidence="1" id="KW-1133">Transmembrane helix</keyword>
<dbReference type="RefSeq" id="WP_004015326.1">
    <property type="nucleotide sequence ID" value="NZ_JACHMA010000001.1"/>
</dbReference>
<proteinExistence type="predicted"/>
<feature type="transmembrane region" description="Helical" evidence="1">
    <location>
        <begin position="24"/>
        <end position="41"/>
    </location>
</feature>
<sequence length="42" mass="4452">MKTKYDFMVEPLEGLVAPFDWSDFGTGMGVGVGLAAIVVMAT</sequence>
<evidence type="ECO:0000313" key="2">
    <source>
        <dbReference type="EMBL" id="STO15698.1"/>
    </source>
</evidence>
<evidence type="ECO:0000313" key="3">
    <source>
        <dbReference type="Proteomes" id="UP000255284"/>
    </source>
</evidence>
<gene>
    <name evidence="2" type="ORF">NCTC11819_00240</name>
</gene>
<dbReference type="AlphaFoldDB" id="A0A378PEP7"/>
<name>A0A378PEP7_9ACTO</name>
<reference evidence="2 3" key="1">
    <citation type="submission" date="2018-06" db="EMBL/GenBank/DDBJ databases">
        <authorList>
            <consortium name="Pathogen Informatics"/>
            <person name="Doyle S."/>
        </authorList>
    </citation>
    <scope>NUCLEOTIDE SEQUENCE [LARGE SCALE GENOMIC DNA]</scope>
    <source>
        <strain evidence="2 3">NCTC11819</strain>
    </source>
</reference>
<organism evidence="2 3">
    <name type="scientific">Mobiluncus mulieris</name>
    <dbReference type="NCBI Taxonomy" id="2052"/>
    <lineage>
        <taxon>Bacteria</taxon>
        <taxon>Bacillati</taxon>
        <taxon>Actinomycetota</taxon>
        <taxon>Actinomycetes</taxon>
        <taxon>Actinomycetales</taxon>
        <taxon>Actinomycetaceae</taxon>
        <taxon>Mobiluncus</taxon>
    </lineage>
</organism>
<comment type="caution">
    <text evidence="2">The sequence shown here is derived from an EMBL/GenBank/DDBJ whole genome shotgun (WGS) entry which is preliminary data.</text>
</comment>
<dbReference type="Proteomes" id="UP000255284">
    <property type="component" value="Unassembled WGS sequence"/>
</dbReference>
<keyword evidence="1" id="KW-0472">Membrane</keyword>
<protein>
    <submittedName>
        <fullName evidence="2">Uncharacterized protein</fullName>
    </submittedName>
</protein>
<dbReference type="EMBL" id="UGGQ01000006">
    <property type="protein sequence ID" value="STO15698.1"/>
    <property type="molecule type" value="Genomic_DNA"/>
</dbReference>
<dbReference type="GeneID" id="93366497"/>
<dbReference type="NCBIfam" id="NF041808">
    <property type="entry name" value="daptide_123"/>
    <property type="match status" value="1"/>
</dbReference>
<keyword evidence="1" id="KW-0812">Transmembrane</keyword>
<evidence type="ECO:0000256" key="1">
    <source>
        <dbReference type="SAM" id="Phobius"/>
    </source>
</evidence>